<reference evidence="1 2" key="1">
    <citation type="journal article" date="2018" name="Sci. Rep.">
        <title>Genomic signatures of local adaptation to the degree of environmental predictability in rotifers.</title>
        <authorList>
            <person name="Franch-Gras L."/>
            <person name="Hahn C."/>
            <person name="Garcia-Roger E.M."/>
            <person name="Carmona M.J."/>
            <person name="Serra M."/>
            <person name="Gomez A."/>
        </authorList>
    </citation>
    <scope>NUCLEOTIDE SEQUENCE [LARGE SCALE GENOMIC DNA]</scope>
    <source>
        <strain evidence="1">HYR1</strain>
    </source>
</reference>
<dbReference type="Proteomes" id="UP000276133">
    <property type="component" value="Unassembled WGS sequence"/>
</dbReference>
<dbReference type="EMBL" id="REGN01006594">
    <property type="protein sequence ID" value="RNA08934.1"/>
    <property type="molecule type" value="Genomic_DNA"/>
</dbReference>
<accession>A0A3M7QCM1</accession>
<comment type="caution">
    <text evidence="1">The sequence shown here is derived from an EMBL/GenBank/DDBJ whole genome shotgun (WGS) entry which is preliminary data.</text>
</comment>
<organism evidence="1 2">
    <name type="scientific">Brachionus plicatilis</name>
    <name type="common">Marine rotifer</name>
    <name type="synonym">Brachionus muelleri</name>
    <dbReference type="NCBI Taxonomy" id="10195"/>
    <lineage>
        <taxon>Eukaryota</taxon>
        <taxon>Metazoa</taxon>
        <taxon>Spiralia</taxon>
        <taxon>Gnathifera</taxon>
        <taxon>Rotifera</taxon>
        <taxon>Eurotatoria</taxon>
        <taxon>Monogononta</taxon>
        <taxon>Pseudotrocha</taxon>
        <taxon>Ploima</taxon>
        <taxon>Brachionidae</taxon>
        <taxon>Brachionus</taxon>
    </lineage>
</organism>
<name>A0A3M7QCM1_BRAPC</name>
<protein>
    <submittedName>
        <fullName evidence="1">Uncharacterized protein</fullName>
    </submittedName>
</protein>
<evidence type="ECO:0000313" key="1">
    <source>
        <dbReference type="EMBL" id="RNA08934.1"/>
    </source>
</evidence>
<proteinExistence type="predicted"/>
<keyword evidence="2" id="KW-1185">Reference proteome</keyword>
<gene>
    <name evidence="1" type="ORF">BpHYR1_043232</name>
</gene>
<evidence type="ECO:0000313" key="2">
    <source>
        <dbReference type="Proteomes" id="UP000276133"/>
    </source>
</evidence>
<sequence length="72" mass="8345">MFVRDISFQLVKWIINKRTMETLVATLYLVIGATSRRNRVQHRQPMLICIDNGGIIYPNLVQLDSKLLCNLV</sequence>
<dbReference type="AlphaFoldDB" id="A0A3M7QCM1"/>